<feature type="compositionally biased region" description="Basic and acidic residues" evidence="8">
    <location>
        <begin position="22"/>
        <end position="45"/>
    </location>
</feature>
<feature type="domain" description="Polyphosphate kinase middle" evidence="9">
    <location>
        <begin position="201"/>
        <end position="379"/>
    </location>
</feature>
<evidence type="ECO:0000256" key="1">
    <source>
        <dbReference type="ARBA" id="ARBA00022553"/>
    </source>
</evidence>
<dbReference type="InterPro" id="IPR036830">
    <property type="entry name" value="PP_kinase_middle_dom_sf"/>
</dbReference>
<proteinExistence type="inferred from homology"/>
<evidence type="ECO:0000259" key="12">
    <source>
        <dbReference type="Pfam" id="PF17941"/>
    </source>
</evidence>
<keyword evidence="3 6" id="KW-0547">Nucleotide-binding</keyword>
<protein>
    <recommendedName>
        <fullName evidence="6 7">Polyphosphate kinase</fullName>
        <ecNumber evidence="6 7">2.7.4.1</ecNumber>
    </recommendedName>
    <alternativeName>
        <fullName evidence="6">ATP-polyphosphate phosphotransferase</fullName>
    </alternativeName>
    <alternativeName>
        <fullName evidence="6">Polyphosphoric acid kinase</fullName>
    </alternativeName>
</protein>
<dbReference type="InterPro" id="IPR036832">
    <property type="entry name" value="PPK_N_dom_sf"/>
</dbReference>
<dbReference type="CDD" id="cd09166">
    <property type="entry name" value="PLDc_PPK1_C1_unchar"/>
    <property type="match status" value="1"/>
</dbReference>
<dbReference type="InterPro" id="IPR003414">
    <property type="entry name" value="PP_kinase"/>
</dbReference>
<dbReference type="Pfam" id="PF13090">
    <property type="entry name" value="PP_kinase_C"/>
    <property type="match status" value="1"/>
</dbReference>
<feature type="domain" description="Polyphosphate kinase C-terminal" evidence="12">
    <location>
        <begin position="413"/>
        <end position="571"/>
    </location>
</feature>
<evidence type="ECO:0000256" key="4">
    <source>
        <dbReference type="ARBA" id="ARBA00022777"/>
    </source>
</evidence>
<dbReference type="InterPro" id="IPR024953">
    <property type="entry name" value="PP_kinase_middle"/>
</dbReference>
<feature type="active site" description="Phosphohistidine intermediate" evidence="6">
    <location>
        <position position="514"/>
    </location>
</feature>
<feature type="compositionally biased region" description="Basic residues" evidence="8">
    <location>
        <begin position="1"/>
        <end position="21"/>
    </location>
</feature>
<evidence type="ECO:0000256" key="5">
    <source>
        <dbReference type="ARBA" id="ARBA00022840"/>
    </source>
</evidence>
<keyword evidence="14" id="KW-1185">Reference proteome</keyword>
<evidence type="ECO:0000313" key="14">
    <source>
        <dbReference type="Proteomes" id="UP001431693"/>
    </source>
</evidence>
<dbReference type="Gene3D" id="3.30.1840.10">
    <property type="entry name" value="Polyphosphate kinase middle domain"/>
    <property type="match status" value="1"/>
</dbReference>
<keyword evidence="4 6" id="KW-0418">Kinase</keyword>
<evidence type="ECO:0000313" key="13">
    <source>
        <dbReference type="EMBL" id="MDJ1130024.1"/>
    </source>
</evidence>
<dbReference type="SUPFAM" id="SSF56024">
    <property type="entry name" value="Phospholipase D/nuclease"/>
    <property type="match status" value="2"/>
</dbReference>
<dbReference type="Pfam" id="PF02503">
    <property type="entry name" value="PP_kinase"/>
    <property type="match status" value="1"/>
</dbReference>
<comment type="caution">
    <text evidence="13">The sequence shown here is derived from an EMBL/GenBank/DDBJ whole genome shotgun (WGS) entry which is preliminary data.</text>
</comment>
<keyword evidence="5 6" id="KW-0067">ATP-binding</keyword>
<feature type="binding site" evidence="6">
    <location>
        <position position="484"/>
    </location>
    <ligand>
        <name>Mg(2+)</name>
        <dbReference type="ChEBI" id="CHEBI:18420"/>
    </ligand>
</feature>
<comment type="function">
    <text evidence="6 7">Catalyzes the reversible transfer of the terminal phosphate of ATP to form a long-chain polyphosphate (polyP).</text>
</comment>
<dbReference type="EC" id="2.7.4.1" evidence="6 7"/>
<name>A0ABT6ZLU3_9ACTN</name>
<dbReference type="NCBIfam" id="TIGR03705">
    <property type="entry name" value="poly_P_kin"/>
    <property type="match status" value="1"/>
</dbReference>
<keyword evidence="2 6" id="KW-0808">Transferase</keyword>
<dbReference type="PANTHER" id="PTHR30218">
    <property type="entry name" value="POLYPHOSPHATE KINASE"/>
    <property type="match status" value="1"/>
</dbReference>
<evidence type="ECO:0000259" key="9">
    <source>
        <dbReference type="Pfam" id="PF02503"/>
    </source>
</evidence>
<comment type="cofactor">
    <cofactor evidence="6">
        <name>Mg(2+)</name>
        <dbReference type="ChEBI" id="CHEBI:18420"/>
    </cofactor>
</comment>
<gene>
    <name evidence="13" type="primary">ppk1</name>
    <name evidence="6" type="synonym">ppk</name>
    <name evidence="13" type="ORF">QJ043_08030</name>
</gene>
<evidence type="ECO:0000259" key="10">
    <source>
        <dbReference type="Pfam" id="PF13089"/>
    </source>
</evidence>
<keyword evidence="6" id="KW-0479">Metal-binding</keyword>
<dbReference type="HAMAP" id="MF_00347">
    <property type="entry name" value="Polyphosphate_kinase"/>
    <property type="match status" value="1"/>
</dbReference>
<reference evidence="13" key="1">
    <citation type="submission" date="2023-05" db="EMBL/GenBank/DDBJ databases">
        <title>[olsenella] sp. nov., isolated from a pig farm feces dump.</title>
        <authorList>
            <person name="Chang Y.-H."/>
        </authorList>
    </citation>
    <scope>NUCLEOTIDE SEQUENCE</scope>
    <source>
        <strain evidence="13">YH-ols2217</strain>
    </source>
</reference>
<feature type="region of interest" description="Disordered" evidence="8">
    <location>
        <begin position="1"/>
        <end position="81"/>
    </location>
</feature>
<comment type="catalytic activity">
    <reaction evidence="6 7">
        <text>[phosphate](n) + ATP = [phosphate](n+1) + ADP</text>
        <dbReference type="Rhea" id="RHEA:19573"/>
        <dbReference type="Rhea" id="RHEA-COMP:9859"/>
        <dbReference type="Rhea" id="RHEA-COMP:14280"/>
        <dbReference type="ChEBI" id="CHEBI:16838"/>
        <dbReference type="ChEBI" id="CHEBI:30616"/>
        <dbReference type="ChEBI" id="CHEBI:456216"/>
        <dbReference type="EC" id="2.7.4.1"/>
    </reaction>
</comment>
<dbReference type="GO" id="GO:0008976">
    <property type="term" value="F:polyphosphate kinase activity"/>
    <property type="evidence" value="ECO:0007669"/>
    <property type="project" value="UniProtKB-EC"/>
</dbReference>
<sequence length="981" mass="109166">MAKNPKKGSGKESRKARKKQKRAQDKAQDKKLRRDTPKPLREKKGSASAAYAKQANKKGHERSKQARPKNEAPEKHERDYSYTQNRELSWLRFDDRVLTEALTPEVPLFERLKFCAIFQSNLDEWFMIRVGGLSTLTTLKRPPLDNKSGMTPQQQLDAIFGELPDMLGRQEGAFAAIERQLVRFGLERVGREDFDDKDNVAVARYFERNLAPILSPLVVDPRHPFPNLRNGQLYVMCALDAGAEGELLGMVEVPASAPRVVELPSRQERFRYALVEDVIAQGLVLSDSFNAYRPVSAAVVRVTRNADVDPDGEGVEEEEDYREHMKKILKRRMRLEPVRVELEGSLGPRLEELVREELGLSPDRVSRMAMPLDLSYVYSLESKLPDRNRQALLFEPFEPQQSPMVDPKRPVREQVEDHDVLLYYPYESMKPLLDLVAQAASDDSCISIRITLYRVATRSRLCESLIAAAENGKDVTVLMELRARFDEKNNIEWAERLDQAGCTVIYGSEGFKCHSKICQVTYHDNDGLTRITCLGTGNFNEKTARLYSDFMLMTADKGIGEDGNNFFRNLTLGNLRGSYKYLGVAPTGLKPLIMRGIEREIARARAGKPAQVFMKMNSLTDRDVIDKIAEATQAGVKMVLIVRGICCIKPGIAGRTDGLEVRQIVGRLLEHSRVYAFGPSADTVYLSSADMMTRNTERRVEIAFPVLDPTCRAMVVEYMDLQMSDNVKARRLTSIGTWERVEAAPDAPLLDSQDVLIALAYHHARIRSQGRQAPLAPELASLPPDVIRRLISLYSSYPLASEPSTRPTGPAPTVSEEPMVEDEMLAQAVTDHDEPLADADAAVKANTAPLSGAPKDNGGVAVAGSEGAVATDAPRPEEPLAPTDPSPAPADAGAFVRPDLVGEATEKAGGALATRKPSRFAAAFSLIGLGIRTLFQGPEAAERARQRVEQKNAEQHRREAERAARRSRTDTNTRGTDETHR</sequence>
<comment type="similarity">
    <text evidence="6 7">Belongs to the polyphosphate kinase 1 (PPK1) family.</text>
</comment>
<feature type="binding site" evidence="6">
    <location>
        <position position="547"/>
    </location>
    <ligand>
        <name>ATP</name>
        <dbReference type="ChEBI" id="CHEBI:30616"/>
    </ligand>
</feature>
<dbReference type="Proteomes" id="UP001431693">
    <property type="component" value="Unassembled WGS sequence"/>
</dbReference>
<keyword evidence="6" id="KW-0460">Magnesium</keyword>
<dbReference type="RefSeq" id="WP_283713172.1">
    <property type="nucleotide sequence ID" value="NZ_JASJEW010000003.1"/>
</dbReference>
<dbReference type="InterPro" id="IPR041108">
    <property type="entry name" value="PP_kinase_C_1"/>
</dbReference>
<dbReference type="PANTHER" id="PTHR30218:SF0">
    <property type="entry name" value="POLYPHOSPHATE KINASE"/>
    <property type="match status" value="1"/>
</dbReference>
<feature type="domain" description="Polyphosphate kinase C-terminal" evidence="11">
    <location>
        <begin position="582"/>
        <end position="748"/>
    </location>
</feature>
<feature type="compositionally biased region" description="Low complexity" evidence="8">
    <location>
        <begin position="858"/>
        <end position="870"/>
    </location>
</feature>
<dbReference type="InterPro" id="IPR025198">
    <property type="entry name" value="PPK_N_dom"/>
</dbReference>
<dbReference type="SUPFAM" id="SSF140356">
    <property type="entry name" value="PPK N-terminal domain-like"/>
    <property type="match status" value="1"/>
</dbReference>
<dbReference type="Gene3D" id="1.20.58.310">
    <property type="entry name" value="Polyphosphate kinase N-terminal domain"/>
    <property type="match status" value="1"/>
</dbReference>
<feature type="binding site" evidence="6">
    <location>
        <position position="671"/>
    </location>
    <ligand>
        <name>ATP</name>
        <dbReference type="ChEBI" id="CHEBI:30616"/>
    </ligand>
</feature>
<organism evidence="13 14">
    <name type="scientific">Kribbibacterium absianum</name>
    <dbReference type="NCBI Taxonomy" id="3044210"/>
    <lineage>
        <taxon>Bacteria</taxon>
        <taxon>Bacillati</taxon>
        <taxon>Actinomycetota</taxon>
        <taxon>Coriobacteriia</taxon>
        <taxon>Coriobacteriales</taxon>
        <taxon>Kribbibacteriaceae</taxon>
        <taxon>Kribbibacterium</taxon>
    </lineage>
</organism>
<evidence type="ECO:0000259" key="11">
    <source>
        <dbReference type="Pfam" id="PF13090"/>
    </source>
</evidence>
<keyword evidence="1 6" id="KW-0597">Phosphoprotein</keyword>
<dbReference type="SUPFAM" id="SSF143724">
    <property type="entry name" value="PHP14-like"/>
    <property type="match status" value="1"/>
</dbReference>
<evidence type="ECO:0000256" key="3">
    <source>
        <dbReference type="ARBA" id="ARBA00022741"/>
    </source>
</evidence>
<dbReference type="EMBL" id="JASJEX010000004">
    <property type="protein sequence ID" value="MDJ1130024.1"/>
    <property type="molecule type" value="Genomic_DNA"/>
</dbReference>
<feature type="compositionally biased region" description="Basic and acidic residues" evidence="8">
    <location>
        <begin position="940"/>
        <end position="981"/>
    </location>
</feature>
<feature type="compositionally biased region" description="Basic and acidic residues" evidence="8">
    <location>
        <begin position="62"/>
        <end position="80"/>
    </location>
</feature>
<evidence type="ECO:0000256" key="6">
    <source>
        <dbReference type="HAMAP-Rule" id="MF_00347"/>
    </source>
</evidence>
<feature type="binding site" evidence="6">
    <location>
        <position position="643"/>
    </location>
    <ligand>
        <name>ATP</name>
        <dbReference type="ChEBI" id="CHEBI:30616"/>
    </ligand>
</feature>
<evidence type="ECO:0000256" key="7">
    <source>
        <dbReference type="RuleBase" id="RU003800"/>
    </source>
</evidence>
<dbReference type="InterPro" id="IPR025200">
    <property type="entry name" value="PPK_C_dom2"/>
</dbReference>
<dbReference type="Pfam" id="PF17941">
    <property type="entry name" value="PP_kinase_C_1"/>
    <property type="match status" value="1"/>
</dbReference>
<dbReference type="Gene3D" id="3.30.870.10">
    <property type="entry name" value="Endonuclease Chain A"/>
    <property type="match status" value="2"/>
</dbReference>
<feature type="binding site" evidence="6">
    <location>
        <position position="121"/>
    </location>
    <ligand>
        <name>ATP</name>
        <dbReference type="ChEBI" id="CHEBI:30616"/>
    </ligand>
</feature>
<accession>A0ABT6ZLU3</accession>
<comment type="PTM">
    <text evidence="6 7">An intermediate of this reaction is the autophosphorylated ppk in which a phosphate is covalently linked to a histidine residue through a N-P bond.</text>
</comment>
<feature type="region of interest" description="Disordered" evidence="8">
    <location>
        <begin position="939"/>
        <end position="981"/>
    </location>
</feature>
<feature type="region of interest" description="Disordered" evidence="8">
    <location>
        <begin position="847"/>
        <end position="894"/>
    </location>
</feature>
<dbReference type="Pfam" id="PF13089">
    <property type="entry name" value="PP_kinase_N"/>
    <property type="match status" value="1"/>
</dbReference>
<feature type="binding site" evidence="6">
    <location>
        <position position="454"/>
    </location>
    <ligand>
        <name>Mg(2+)</name>
        <dbReference type="ChEBI" id="CHEBI:18420"/>
    </ligand>
</feature>
<evidence type="ECO:0000256" key="8">
    <source>
        <dbReference type="SAM" id="MobiDB-lite"/>
    </source>
</evidence>
<feature type="domain" description="Polyphosphate kinase N-terminal" evidence="10">
    <location>
        <begin position="84"/>
        <end position="185"/>
    </location>
</feature>
<evidence type="ECO:0000256" key="2">
    <source>
        <dbReference type="ARBA" id="ARBA00022679"/>
    </source>
</evidence>